<dbReference type="GO" id="GO:0005737">
    <property type="term" value="C:cytoplasm"/>
    <property type="evidence" value="ECO:0007669"/>
    <property type="project" value="TreeGrafter"/>
</dbReference>
<dbReference type="SUPFAM" id="SSF52540">
    <property type="entry name" value="P-loop containing nucleoside triphosphate hydrolases"/>
    <property type="match status" value="1"/>
</dbReference>
<dbReference type="PRINTS" id="PR00300">
    <property type="entry name" value="CLPPROTEASEA"/>
</dbReference>
<gene>
    <name evidence="4" type="primary">clpB_1</name>
    <name evidence="4" type="ORF">CBLFYP62_00852</name>
</gene>
<accession>A0A6N2ZUI9</accession>
<sequence length="386" mass="44769">MEKVIVYEYDKRNFKEIENLVEEQDSVIVDWVIFNKKSDENKVSFPGGTEAIYIDISSLLYNEDRAENIIGAIVPFLNITVENYECDIFIIVDKRYSEIIKNTLYLRISEIQKLEKLLGMPHESISNVIDIDEAMFNSMIHHVNDNLFGNDNFKKRLKEELVKYRLFNKIGEQPVFSVFVCGESGIGKTEVARLLHNYLSPTEKMIKINFGNYSDENALSSLIGSPRGYIGSNKGELSEKILKSKSKIILIDEFEKASKPVFNFFLELLEDGAFTDSLGREFDLNKYLIIFTSNIKKQDVSKTISPELMSRFNFMCQLNPLSQEDKQNYINYKTSHMVKKIEDKLNIKLTETQIIHIKDIDTRTMHNLRDINTQIMNNISKQIGFR</sequence>
<evidence type="ECO:0000256" key="2">
    <source>
        <dbReference type="ARBA" id="ARBA00022840"/>
    </source>
</evidence>
<evidence type="ECO:0000259" key="3">
    <source>
        <dbReference type="SMART" id="SM00382"/>
    </source>
</evidence>
<feature type="domain" description="AAA+ ATPase" evidence="3">
    <location>
        <begin position="174"/>
        <end position="322"/>
    </location>
</feature>
<keyword evidence="1" id="KW-0547">Nucleotide-binding</keyword>
<dbReference type="EMBL" id="CACRTU010000009">
    <property type="protein sequence ID" value="VYT83215.1"/>
    <property type="molecule type" value="Genomic_DNA"/>
</dbReference>
<dbReference type="Gene3D" id="3.40.50.300">
    <property type="entry name" value="P-loop containing nucleotide triphosphate hydrolases"/>
    <property type="match status" value="1"/>
</dbReference>
<dbReference type="InterPro" id="IPR003959">
    <property type="entry name" value="ATPase_AAA_core"/>
</dbReference>
<protein>
    <submittedName>
        <fullName evidence="4">Chaperone protein ClpB</fullName>
    </submittedName>
</protein>
<dbReference type="RefSeq" id="WP_156736303.1">
    <property type="nucleotide sequence ID" value="NZ_CACRTU010000009.1"/>
</dbReference>
<proteinExistence type="predicted"/>
<dbReference type="GO" id="GO:0005524">
    <property type="term" value="F:ATP binding"/>
    <property type="evidence" value="ECO:0007669"/>
    <property type="project" value="UniProtKB-KW"/>
</dbReference>
<dbReference type="SMART" id="SM00382">
    <property type="entry name" value="AAA"/>
    <property type="match status" value="1"/>
</dbReference>
<dbReference type="Pfam" id="PF07724">
    <property type="entry name" value="AAA_2"/>
    <property type="match status" value="1"/>
</dbReference>
<dbReference type="AlphaFoldDB" id="A0A6N2ZUI9"/>
<dbReference type="InterPro" id="IPR003593">
    <property type="entry name" value="AAA+_ATPase"/>
</dbReference>
<evidence type="ECO:0000256" key="1">
    <source>
        <dbReference type="ARBA" id="ARBA00022741"/>
    </source>
</evidence>
<name>A0A6N2ZUI9_CLOBU</name>
<dbReference type="GO" id="GO:0034605">
    <property type="term" value="P:cellular response to heat"/>
    <property type="evidence" value="ECO:0007669"/>
    <property type="project" value="TreeGrafter"/>
</dbReference>
<evidence type="ECO:0000313" key="4">
    <source>
        <dbReference type="EMBL" id="VYT83215.1"/>
    </source>
</evidence>
<dbReference type="GO" id="GO:0016887">
    <property type="term" value="F:ATP hydrolysis activity"/>
    <property type="evidence" value="ECO:0007669"/>
    <property type="project" value="InterPro"/>
</dbReference>
<dbReference type="InterPro" id="IPR050130">
    <property type="entry name" value="ClpA_ClpB"/>
</dbReference>
<organism evidence="4">
    <name type="scientific">Clostridium butyricum</name>
    <dbReference type="NCBI Taxonomy" id="1492"/>
    <lineage>
        <taxon>Bacteria</taxon>
        <taxon>Bacillati</taxon>
        <taxon>Bacillota</taxon>
        <taxon>Clostridia</taxon>
        <taxon>Eubacteriales</taxon>
        <taxon>Clostridiaceae</taxon>
        <taxon>Clostridium</taxon>
    </lineage>
</organism>
<dbReference type="PANTHER" id="PTHR11638">
    <property type="entry name" value="ATP-DEPENDENT CLP PROTEASE"/>
    <property type="match status" value="1"/>
</dbReference>
<reference evidence="4" key="1">
    <citation type="submission" date="2019-11" db="EMBL/GenBank/DDBJ databases">
        <authorList>
            <person name="Feng L."/>
        </authorList>
    </citation>
    <scope>NUCLEOTIDE SEQUENCE</scope>
    <source>
        <strain evidence="4">CButyricumLFYP62</strain>
    </source>
</reference>
<dbReference type="InterPro" id="IPR001270">
    <property type="entry name" value="ClpA/B"/>
</dbReference>
<dbReference type="PANTHER" id="PTHR11638:SF18">
    <property type="entry name" value="HEAT SHOCK PROTEIN 104"/>
    <property type="match status" value="1"/>
</dbReference>
<keyword evidence="2" id="KW-0067">ATP-binding</keyword>
<dbReference type="InterPro" id="IPR027417">
    <property type="entry name" value="P-loop_NTPase"/>
</dbReference>